<keyword evidence="1" id="KW-0472">Membrane</keyword>
<protein>
    <submittedName>
        <fullName evidence="2">PEP-CTERM protein-sorting domain-containing protein</fullName>
    </submittedName>
</protein>
<reference evidence="2 3" key="1">
    <citation type="submission" date="2016-10" db="EMBL/GenBank/DDBJ databases">
        <authorList>
            <person name="de Groot N.N."/>
        </authorList>
    </citation>
    <scope>NUCLEOTIDE SEQUENCE [LARGE SCALE GENOMIC DNA]</scope>
    <source>
        <strain evidence="2 3">DSM 12271</strain>
    </source>
</reference>
<evidence type="ECO:0000313" key="3">
    <source>
        <dbReference type="Proteomes" id="UP000198619"/>
    </source>
</evidence>
<accession>A0A1I1A7V8</accession>
<organism evidence="2 3">
    <name type="scientific">Clostridium frigidicarnis</name>
    <dbReference type="NCBI Taxonomy" id="84698"/>
    <lineage>
        <taxon>Bacteria</taxon>
        <taxon>Bacillati</taxon>
        <taxon>Bacillota</taxon>
        <taxon>Clostridia</taxon>
        <taxon>Eubacteriales</taxon>
        <taxon>Clostridiaceae</taxon>
        <taxon>Clostridium</taxon>
    </lineage>
</organism>
<dbReference type="RefSeq" id="WP_090042527.1">
    <property type="nucleotide sequence ID" value="NZ_FOKI01000030.1"/>
</dbReference>
<dbReference type="AlphaFoldDB" id="A0A1I1A7V8"/>
<name>A0A1I1A7V8_9CLOT</name>
<dbReference type="Proteomes" id="UP000198619">
    <property type="component" value="Unassembled WGS sequence"/>
</dbReference>
<feature type="transmembrane region" description="Helical" evidence="1">
    <location>
        <begin position="49"/>
        <end position="69"/>
    </location>
</feature>
<sequence>MSNLDNYFNVSFDPQLLLITSIISIVIGIFLIMFGLLRKKKTQGKSTGAWICIGIGIAAILSNLMQIIWRI</sequence>
<feature type="transmembrane region" description="Helical" evidence="1">
    <location>
        <begin position="16"/>
        <end position="37"/>
    </location>
</feature>
<evidence type="ECO:0000256" key="1">
    <source>
        <dbReference type="SAM" id="Phobius"/>
    </source>
</evidence>
<proteinExistence type="predicted"/>
<keyword evidence="1" id="KW-0812">Transmembrane</keyword>
<gene>
    <name evidence="2" type="ORF">SAMN04488528_103049</name>
</gene>
<dbReference type="STRING" id="84698.SAMN04488528_103049"/>
<keyword evidence="3" id="KW-1185">Reference proteome</keyword>
<dbReference type="EMBL" id="FOKI01000030">
    <property type="protein sequence ID" value="SFB33612.1"/>
    <property type="molecule type" value="Genomic_DNA"/>
</dbReference>
<evidence type="ECO:0000313" key="2">
    <source>
        <dbReference type="EMBL" id="SFB33612.1"/>
    </source>
</evidence>
<keyword evidence="1" id="KW-1133">Transmembrane helix</keyword>